<accession>A0ABV9E382</accession>
<keyword evidence="2" id="KW-0238">DNA-binding</keyword>
<dbReference type="InterPro" id="IPR036390">
    <property type="entry name" value="WH_DNA-bd_sf"/>
</dbReference>
<gene>
    <name evidence="6" type="ORF">ACFO4E_27175</name>
</gene>
<dbReference type="SUPFAM" id="SSF46785">
    <property type="entry name" value="Winged helix' DNA-binding domain"/>
    <property type="match status" value="1"/>
</dbReference>
<evidence type="ECO:0000259" key="5">
    <source>
        <dbReference type="PROSITE" id="PS50949"/>
    </source>
</evidence>
<evidence type="ECO:0000256" key="2">
    <source>
        <dbReference type="ARBA" id="ARBA00023125"/>
    </source>
</evidence>
<dbReference type="Pfam" id="PF07729">
    <property type="entry name" value="FCD"/>
    <property type="match status" value="1"/>
</dbReference>
<dbReference type="PANTHER" id="PTHR43537">
    <property type="entry name" value="TRANSCRIPTIONAL REGULATOR, GNTR FAMILY"/>
    <property type="match status" value="1"/>
</dbReference>
<dbReference type="Gene3D" id="1.10.10.10">
    <property type="entry name" value="Winged helix-like DNA-binding domain superfamily/Winged helix DNA-binding domain"/>
    <property type="match status" value="1"/>
</dbReference>
<dbReference type="RefSeq" id="WP_378579642.1">
    <property type="nucleotide sequence ID" value="NZ_JBHSFQ010000040.1"/>
</dbReference>
<organism evidence="6 7">
    <name type="scientific">Nocardiopsis mangrovi</name>
    <dbReference type="NCBI Taxonomy" id="1179818"/>
    <lineage>
        <taxon>Bacteria</taxon>
        <taxon>Bacillati</taxon>
        <taxon>Actinomycetota</taxon>
        <taxon>Actinomycetes</taxon>
        <taxon>Streptosporangiales</taxon>
        <taxon>Nocardiopsidaceae</taxon>
        <taxon>Nocardiopsis</taxon>
    </lineage>
</organism>
<dbReference type="InterPro" id="IPR036388">
    <property type="entry name" value="WH-like_DNA-bd_sf"/>
</dbReference>
<evidence type="ECO:0000256" key="1">
    <source>
        <dbReference type="ARBA" id="ARBA00023015"/>
    </source>
</evidence>
<dbReference type="Gene3D" id="1.20.120.530">
    <property type="entry name" value="GntR ligand-binding domain-like"/>
    <property type="match status" value="1"/>
</dbReference>
<name>A0ABV9E382_9ACTN</name>
<dbReference type="Proteomes" id="UP001595923">
    <property type="component" value="Unassembled WGS sequence"/>
</dbReference>
<evidence type="ECO:0000256" key="3">
    <source>
        <dbReference type="ARBA" id="ARBA00023163"/>
    </source>
</evidence>
<keyword evidence="1" id="KW-0805">Transcription regulation</keyword>
<dbReference type="InterPro" id="IPR008920">
    <property type="entry name" value="TF_FadR/GntR_C"/>
</dbReference>
<keyword evidence="3" id="KW-0804">Transcription</keyword>
<dbReference type="Pfam" id="PF00392">
    <property type="entry name" value="GntR"/>
    <property type="match status" value="1"/>
</dbReference>
<dbReference type="InterPro" id="IPR011711">
    <property type="entry name" value="GntR_C"/>
</dbReference>
<reference evidence="7" key="1">
    <citation type="journal article" date="2019" name="Int. J. Syst. Evol. Microbiol.">
        <title>The Global Catalogue of Microorganisms (GCM) 10K type strain sequencing project: providing services to taxonomists for standard genome sequencing and annotation.</title>
        <authorList>
            <consortium name="The Broad Institute Genomics Platform"/>
            <consortium name="The Broad Institute Genome Sequencing Center for Infectious Disease"/>
            <person name="Wu L."/>
            <person name="Ma J."/>
        </authorList>
    </citation>
    <scope>NUCLEOTIDE SEQUENCE [LARGE SCALE GENOMIC DNA]</scope>
    <source>
        <strain evidence="7">XZYJ18</strain>
    </source>
</reference>
<proteinExistence type="predicted"/>
<feature type="domain" description="HTH gntR-type" evidence="5">
    <location>
        <begin position="20"/>
        <end position="87"/>
    </location>
</feature>
<dbReference type="SMART" id="SM00345">
    <property type="entry name" value="HTH_GNTR"/>
    <property type="match status" value="1"/>
</dbReference>
<feature type="region of interest" description="Disordered" evidence="4">
    <location>
        <begin position="223"/>
        <end position="242"/>
    </location>
</feature>
<evidence type="ECO:0000313" key="7">
    <source>
        <dbReference type="Proteomes" id="UP001595923"/>
    </source>
</evidence>
<dbReference type="PANTHER" id="PTHR43537:SF5">
    <property type="entry name" value="UXU OPERON TRANSCRIPTIONAL REGULATOR"/>
    <property type="match status" value="1"/>
</dbReference>
<dbReference type="SUPFAM" id="SSF48008">
    <property type="entry name" value="GntR ligand-binding domain-like"/>
    <property type="match status" value="1"/>
</dbReference>
<dbReference type="PROSITE" id="PS50949">
    <property type="entry name" value="HTH_GNTR"/>
    <property type="match status" value="1"/>
</dbReference>
<keyword evidence="7" id="KW-1185">Reference proteome</keyword>
<evidence type="ECO:0000256" key="4">
    <source>
        <dbReference type="SAM" id="MobiDB-lite"/>
    </source>
</evidence>
<protein>
    <submittedName>
        <fullName evidence="6">GntR family transcriptional regulator</fullName>
    </submittedName>
</protein>
<dbReference type="CDD" id="cd07377">
    <property type="entry name" value="WHTH_GntR"/>
    <property type="match status" value="1"/>
</dbReference>
<comment type="caution">
    <text evidence="6">The sequence shown here is derived from an EMBL/GenBank/DDBJ whole genome shotgun (WGS) entry which is preliminary data.</text>
</comment>
<evidence type="ECO:0000313" key="6">
    <source>
        <dbReference type="EMBL" id="MFC4565556.1"/>
    </source>
</evidence>
<feature type="compositionally biased region" description="Pro residues" evidence="4">
    <location>
        <begin position="231"/>
        <end position="242"/>
    </location>
</feature>
<sequence length="242" mass="25508">MAARRTSSPGASGNVHLPPASKADYVHATLRQEILNGALPPGSAIGQEDIATRLGVSITPVREALRRLESDGLISYRAHHGATVSELRADAAEELYLLRAAVEGLTARLAASRITERQLGGLREVHERMLAADPHADGRDLAEDSRLFHQTVAEIGGPAFLAAHVASIRQNNPVPLSVSLWNDPDNARRFLDAHDRLLRALAERDAAAAERIMAEHISAGAAARTAAGQAPPGPPAPGAAGE</sequence>
<dbReference type="EMBL" id="JBHSFQ010000040">
    <property type="protein sequence ID" value="MFC4565556.1"/>
    <property type="molecule type" value="Genomic_DNA"/>
</dbReference>
<dbReference type="SMART" id="SM00895">
    <property type="entry name" value="FCD"/>
    <property type="match status" value="1"/>
</dbReference>
<dbReference type="InterPro" id="IPR000524">
    <property type="entry name" value="Tscrpt_reg_HTH_GntR"/>
</dbReference>